<protein>
    <submittedName>
        <fullName evidence="1">Uncharacterized protein</fullName>
    </submittedName>
</protein>
<dbReference type="KEGG" id="sphk:SKP52_14715"/>
<dbReference type="Proteomes" id="UP000030907">
    <property type="component" value="Chromosome"/>
</dbReference>
<dbReference type="HOGENOM" id="CLU_081255_0_0_5"/>
<dbReference type="EMBL" id="CP009122">
    <property type="protein sequence ID" value="AJA09825.1"/>
    <property type="molecule type" value="Genomic_DNA"/>
</dbReference>
<dbReference type="Pfam" id="PF13289">
    <property type="entry name" value="SIR2_2"/>
    <property type="match status" value="1"/>
</dbReference>
<accession>A0A0A7PIK1</accession>
<evidence type="ECO:0000313" key="1">
    <source>
        <dbReference type="EMBL" id="AJA09825.1"/>
    </source>
</evidence>
<proteinExistence type="predicted"/>
<evidence type="ECO:0000313" key="2">
    <source>
        <dbReference type="Proteomes" id="UP000030907"/>
    </source>
</evidence>
<dbReference type="InterPro" id="IPR029035">
    <property type="entry name" value="DHS-like_NAD/FAD-binding_dom"/>
</dbReference>
<dbReference type="OrthoDB" id="7357874at2"/>
<dbReference type="SUPFAM" id="SSF52467">
    <property type="entry name" value="DHS-like NAD/FAD-binding domain"/>
    <property type="match status" value="1"/>
</dbReference>
<sequence length="294" mass="34020">MLREEWPEPLVKDIARRRAIFVIGSGVSRHALGADGSTRPPVWKGFLRDAAERFPRNRDTEHIHRAIDDGDLLHACEWLKNRYDEDWTTYLRHRFTDPRYTPGRLHDLIALLDTRVVFSLNFDDIYENKSREIYEASQFTKNYSDADVCEFLRNDARYVVKVHGNLASPATLIFTQEDYARARIKHSLFYSAFDAALMTHTFLFIGCGYGDPDVNLLLENQAFSFQPGSVNPHYFLTAEDIADDMKRSLRKNRNLKTLCYDKVDDEHTGLISAIEQLHSKVTDSRSALLENANW</sequence>
<name>A0A0A7PIK1_9SPHN</name>
<dbReference type="RefSeq" id="WP_081997388.1">
    <property type="nucleotide sequence ID" value="NZ_CP009122.1"/>
</dbReference>
<gene>
    <name evidence="1" type="ORF">SKP52_14715</name>
</gene>
<organism evidence="1 2">
    <name type="scientific">Sphingopyxis fribergensis</name>
    <dbReference type="NCBI Taxonomy" id="1515612"/>
    <lineage>
        <taxon>Bacteria</taxon>
        <taxon>Pseudomonadati</taxon>
        <taxon>Pseudomonadota</taxon>
        <taxon>Alphaproteobacteria</taxon>
        <taxon>Sphingomonadales</taxon>
        <taxon>Sphingomonadaceae</taxon>
        <taxon>Sphingopyxis</taxon>
    </lineage>
</organism>
<keyword evidence="2" id="KW-1185">Reference proteome</keyword>
<reference evidence="1 2" key="1">
    <citation type="journal article" date="2015" name="Int. J. Syst. Evol. Microbiol.">
        <title>Description of Sphingopyxis fribergensis sp. nov. - a soil bacterium with the ability to degrade styrene and phenylacetic acid.</title>
        <authorList>
            <person name="Oelschlagel M."/>
            <person name="Ruckert C."/>
            <person name="Kalinowski J."/>
            <person name="Schmidt G."/>
            <person name="Schlomann M."/>
            <person name="Tischler D."/>
        </authorList>
    </citation>
    <scope>NUCLEOTIDE SEQUENCE [LARGE SCALE GENOMIC DNA]</scope>
    <source>
        <strain evidence="1 2">Kp5.2</strain>
    </source>
</reference>
<dbReference type="STRING" id="1515612.SKP52_14715"/>
<dbReference type="AlphaFoldDB" id="A0A0A7PIK1"/>